<reference evidence="1 2" key="1">
    <citation type="submission" date="2021-06" db="EMBL/GenBank/DDBJ databases">
        <title>Caerostris extrusa draft genome.</title>
        <authorList>
            <person name="Kono N."/>
            <person name="Arakawa K."/>
        </authorList>
    </citation>
    <scope>NUCLEOTIDE SEQUENCE [LARGE SCALE GENOMIC DNA]</scope>
</reference>
<keyword evidence="2" id="KW-1185">Reference proteome</keyword>
<dbReference type="AlphaFoldDB" id="A0AAV4UBA0"/>
<organism evidence="1 2">
    <name type="scientific">Caerostris extrusa</name>
    <name type="common">Bark spider</name>
    <name type="synonym">Caerostris bankana</name>
    <dbReference type="NCBI Taxonomy" id="172846"/>
    <lineage>
        <taxon>Eukaryota</taxon>
        <taxon>Metazoa</taxon>
        <taxon>Ecdysozoa</taxon>
        <taxon>Arthropoda</taxon>
        <taxon>Chelicerata</taxon>
        <taxon>Arachnida</taxon>
        <taxon>Araneae</taxon>
        <taxon>Araneomorphae</taxon>
        <taxon>Entelegynae</taxon>
        <taxon>Araneoidea</taxon>
        <taxon>Araneidae</taxon>
        <taxon>Caerostris</taxon>
    </lineage>
</organism>
<dbReference type="Proteomes" id="UP001054945">
    <property type="component" value="Unassembled WGS sequence"/>
</dbReference>
<dbReference type="EMBL" id="BPLR01012602">
    <property type="protein sequence ID" value="GIY55068.1"/>
    <property type="molecule type" value="Genomic_DNA"/>
</dbReference>
<accession>A0AAV4UBA0</accession>
<proteinExistence type="predicted"/>
<gene>
    <name evidence="1" type="ORF">CEXT_588531</name>
</gene>
<evidence type="ECO:0000313" key="2">
    <source>
        <dbReference type="Proteomes" id="UP001054945"/>
    </source>
</evidence>
<protein>
    <submittedName>
        <fullName evidence="1">Uncharacterized protein</fullName>
    </submittedName>
</protein>
<sequence>MKEYLPMRKERRPAMITFQKQQTAKEPQQINRDKHFVAWGGFMEELGLDLKGACRQIKGSPSQEQKGRGFFTCSRPQISALASGNCFQSGRSNHCYLGSGNDKWASEQTQI</sequence>
<comment type="caution">
    <text evidence="1">The sequence shown here is derived from an EMBL/GenBank/DDBJ whole genome shotgun (WGS) entry which is preliminary data.</text>
</comment>
<evidence type="ECO:0000313" key="1">
    <source>
        <dbReference type="EMBL" id="GIY55068.1"/>
    </source>
</evidence>
<name>A0AAV4UBA0_CAEEX</name>